<dbReference type="PANTHER" id="PTHR13398">
    <property type="entry name" value="GDP-FUCOSE PROTEIN O-FUCOSYLTRANSFERASE 2"/>
    <property type="match status" value="1"/>
</dbReference>
<evidence type="ECO:0000256" key="4">
    <source>
        <dbReference type="ARBA" id="ARBA00022824"/>
    </source>
</evidence>
<dbReference type="InterPro" id="IPR045130">
    <property type="entry name" value="OFUT2-like"/>
</dbReference>
<dbReference type="AlphaFoldDB" id="A0A0M0JII5"/>
<dbReference type="GO" id="GO:0006004">
    <property type="term" value="P:fucose metabolic process"/>
    <property type="evidence" value="ECO:0007669"/>
    <property type="project" value="UniProtKB-KW"/>
</dbReference>
<proteinExistence type="inferred from homology"/>
<organism evidence="9 10">
    <name type="scientific">Chrysochromulina tobinii</name>
    <dbReference type="NCBI Taxonomy" id="1460289"/>
    <lineage>
        <taxon>Eukaryota</taxon>
        <taxon>Haptista</taxon>
        <taxon>Haptophyta</taxon>
        <taxon>Prymnesiophyceae</taxon>
        <taxon>Prymnesiales</taxon>
        <taxon>Chrysochromulinaceae</taxon>
        <taxon>Chrysochromulina</taxon>
    </lineage>
</organism>
<comment type="caution">
    <text evidence="9">The sequence shown here is derived from an EMBL/GenBank/DDBJ whole genome shotgun (WGS) entry which is preliminary data.</text>
</comment>
<sequence length="744" mass="81652">MVSAEAIRRARASFQARGYAELPPLLDRHALAYAVHHYEALARSSRGGFYRDEPSPHDREHDSILAKDRWALDNDPLGLFLAERIATVVSRVTGVAARPGFVKAAWYTAGSKLPPHRDQVQNLWSISLTLVPPSPGAGAAWPLRLISAPAHNPLARTHTANLTASVVFFAGRDFLHWRPCCLRGGEHALVLLLHFVRADFPAFRCSIHLAAPSANPDGLVHDCAAQPRPRRLGAIDTDADVADADASVLDGSDTPDAFPPSTRCDAKADAWLGSLHDVDVREVGVRGGATDALGRGASAQRYLLYSPCVVGLEGPSYCLGQFNNQLHMLWHAMAVARAMQRTLVLPPFLWMANQSANEQRWFRASHFLDVCALRRRQPVVELEDFVEAVRLQTGGVLSRYAHPPYLLGGAGATAFNGEFFKTRGLRFRAPRVASPFDEMQQSTSGRGIQGYAPFEGTGFWAAAALHLDRQQAELAELAEHDPPTTFHTGDADVRLVDLLTHHATELQQWSPLAAEHPQLRGHPPPSEMNRAASPTHEAPDALVLDFAPAYNFNLDCFAFDAELEAIQRAVVFRPALHALALAAREEMLPGSERYLAIHLRRDGYEHYCAGGGLARYGRRRFGVAITPSMCFPSITQAIEAIHTALRRHSLSRVLLATNSIDAVELATLHAAAAVVRWQPPPTMPPEWVPHIELILCAMADAFVGTLPSTYTATVLAQRDARGWGRNTSAFFGALNFWHSRPGRW</sequence>
<dbReference type="Pfam" id="PF10250">
    <property type="entry name" value="O-FucT"/>
    <property type="match status" value="1"/>
</dbReference>
<comment type="subcellular location">
    <subcellularLocation>
        <location evidence="1">Endoplasmic reticulum</location>
    </subcellularLocation>
</comment>
<keyword evidence="6" id="KW-0119">Carbohydrate metabolism</keyword>
<evidence type="ECO:0000256" key="6">
    <source>
        <dbReference type="ARBA" id="ARBA00023277"/>
    </source>
</evidence>
<evidence type="ECO:0000256" key="5">
    <source>
        <dbReference type="ARBA" id="ARBA00023253"/>
    </source>
</evidence>
<keyword evidence="4" id="KW-0256">Endoplasmic reticulum</keyword>
<reference evidence="10" key="1">
    <citation type="journal article" date="2015" name="PLoS Genet.">
        <title>Genome Sequence and Transcriptome Analyses of Chrysochromulina tobin: Metabolic Tools for Enhanced Algal Fitness in the Prominent Order Prymnesiales (Haptophyceae).</title>
        <authorList>
            <person name="Hovde B.T."/>
            <person name="Deodato C.R."/>
            <person name="Hunsperger H.M."/>
            <person name="Ryken S.A."/>
            <person name="Yost W."/>
            <person name="Jha R.K."/>
            <person name="Patterson J."/>
            <person name="Monnat R.J. Jr."/>
            <person name="Barlow S.B."/>
            <person name="Starkenburg S.R."/>
            <person name="Cattolico R.A."/>
        </authorList>
    </citation>
    <scope>NUCLEOTIDE SEQUENCE</scope>
    <source>
        <strain evidence="10">CCMP291</strain>
    </source>
</reference>
<dbReference type="EMBL" id="JWZX01002859">
    <property type="protein sequence ID" value="KOO26389.1"/>
    <property type="molecule type" value="Genomic_DNA"/>
</dbReference>
<dbReference type="UniPathway" id="UPA00378"/>
<keyword evidence="5" id="KW-0294">Fucose metabolism</keyword>
<dbReference type="Proteomes" id="UP000037460">
    <property type="component" value="Unassembled WGS sequence"/>
</dbReference>
<dbReference type="Gene3D" id="3.40.50.11340">
    <property type="match status" value="1"/>
</dbReference>
<evidence type="ECO:0000256" key="3">
    <source>
        <dbReference type="ARBA" id="ARBA00022679"/>
    </source>
</evidence>
<keyword evidence="3" id="KW-0808">Transferase</keyword>
<comment type="similarity">
    <text evidence="7">Belongs to the glycosyltransferase 68 family.</text>
</comment>
<protein>
    <recommendedName>
        <fullName evidence="8">GDP-fucose protein O-fucosyltransferase 2</fullName>
    </recommendedName>
</protein>
<dbReference type="PANTHER" id="PTHR13398:SF0">
    <property type="entry name" value="GDP-FUCOSE PROTEIN O-FUCOSYLTRANSFERASE 2"/>
    <property type="match status" value="1"/>
</dbReference>
<evidence type="ECO:0000256" key="1">
    <source>
        <dbReference type="ARBA" id="ARBA00004240"/>
    </source>
</evidence>
<dbReference type="Gene3D" id="3.40.50.11350">
    <property type="match status" value="1"/>
</dbReference>
<dbReference type="GO" id="GO:0046922">
    <property type="term" value="F:peptide-O-fucosyltransferase activity"/>
    <property type="evidence" value="ECO:0007669"/>
    <property type="project" value="InterPro"/>
</dbReference>
<name>A0A0M0JII5_9EUKA</name>
<gene>
    <name evidence="9" type="ORF">Ctob_006814</name>
</gene>
<accession>A0A0M0JII5</accession>
<keyword evidence="10" id="KW-1185">Reference proteome</keyword>
<evidence type="ECO:0000256" key="2">
    <source>
        <dbReference type="ARBA" id="ARBA00004922"/>
    </source>
</evidence>
<dbReference type="InterPro" id="IPR019378">
    <property type="entry name" value="GDP-Fuc_O-FucTrfase"/>
</dbReference>
<comment type="pathway">
    <text evidence="2">Protein modification; protein glycosylation.</text>
</comment>
<dbReference type="OrthoDB" id="10050276at2759"/>
<evidence type="ECO:0000256" key="8">
    <source>
        <dbReference type="ARBA" id="ARBA00026232"/>
    </source>
</evidence>
<evidence type="ECO:0000313" key="10">
    <source>
        <dbReference type="Proteomes" id="UP000037460"/>
    </source>
</evidence>
<dbReference type="GO" id="GO:0005783">
    <property type="term" value="C:endoplasmic reticulum"/>
    <property type="evidence" value="ECO:0007669"/>
    <property type="project" value="UniProtKB-SubCell"/>
</dbReference>
<evidence type="ECO:0000256" key="7">
    <source>
        <dbReference type="ARBA" id="ARBA00025803"/>
    </source>
</evidence>
<evidence type="ECO:0000313" key="9">
    <source>
        <dbReference type="EMBL" id="KOO26389.1"/>
    </source>
</evidence>